<comment type="caution">
    <text evidence="1">The sequence shown here is derived from an EMBL/GenBank/DDBJ whole genome shotgun (WGS) entry which is preliminary data.</text>
</comment>
<accession>A0A212CVM1</accession>
<evidence type="ECO:0000313" key="2">
    <source>
        <dbReference type="Proteomes" id="UP000242450"/>
    </source>
</evidence>
<dbReference type="AlphaFoldDB" id="A0A212CVM1"/>
<keyword evidence="2" id="KW-1185">Reference proteome</keyword>
<reference evidence="1 2" key="1">
    <citation type="journal article" date="2018" name="Mol. Genet. Genomics">
        <title>The red deer Cervus elaphus genome CerEla1.0: sequencing, annotating, genes, and chromosomes.</title>
        <authorList>
            <person name="Bana N.A."/>
            <person name="Nyiri A."/>
            <person name="Nagy J."/>
            <person name="Frank K."/>
            <person name="Nagy T."/>
            <person name="Steger V."/>
            <person name="Schiller M."/>
            <person name="Lakatos P."/>
            <person name="Sugar L."/>
            <person name="Horn P."/>
            <person name="Barta E."/>
            <person name="Orosz L."/>
        </authorList>
    </citation>
    <scope>NUCLEOTIDE SEQUENCE [LARGE SCALE GENOMIC DNA]</scope>
    <source>
        <strain evidence="1">Hungarian</strain>
    </source>
</reference>
<organism evidence="1 2">
    <name type="scientific">Cervus elaphus hippelaphus</name>
    <name type="common">European red deer</name>
    <dbReference type="NCBI Taxonomy" id="46360"/>
    <lineage>
        <taxon>Eukaryota</taxon>
        <taxon>Metazoa</taxon>
        <taxon>Chordata</taxon>
        <taxon>Craniata</taxon>
        <taxon>Vertebrata</taxon>
        <taxon>Euteleostomi</taxon>
        <taxon>Mammalia</taxon>
        <taxon>Eutheria</taxon>
        <taxon>Laurasiatheria</taxon>
        <taxon>Artiodactyla</taxon>
        <taxon>Ruminantia</taxon>
        <taxon>Pecora</taxon>
        <taxon>Cervidae</taxon>
        <taxon>Cervinae</taxon>
        <taxon>Cervus</taxon>
    </lineage>
</organism>
<proteinExistence type="predicted"/>
<sequence>MQLLEDYSEPQPSMFYQTPQKEHVYQQKNKLLMEVYGFNDSFSAGDAPHELAPPPALPPKQRLYQQKNKLLMEVYGFNDSFSAGDAPNELAPPPALPPKQRQLASYAASSFSSVSYCVQQTKVAFTPEDGSAGQGISVSVSNSFLSRHGSLPVPSED</sequence>
<protein>
    <submittedName>
        <fullName evidence="1">RAPGEF1</fullName>
    </submittedName>
</protein>
<gene>
    <name evidence="1" type="ORF">Celaphus_00005119</name>
</gene>
<evidence type="ECO:0000313" key="1">
    <source>
        <dbReference type="EMBL" id="OWK10058.1"/>
    </source>
</evidence>
<dbReference type="Proteomes" id="UP000242450">
    <property type="component" value="Chromosome 11"/>
</dbReference>
<dbReference type="EMBL" id="MKHE01000011">
    <property type="protein sequence ID" value="OWK10058.1"/>
    <property type="molecule type" value="Genomic_DNA"/>
</dbReference>
<name>A0A212CVM1_CEREH</name>
<dbReference type="OrthoDB" id="25179at2759"/>